<dbReference type="KEGG" id="lse:F1C12_17070"/>
<sequence length="129" mass="14912">MSEQDVLAAVDRIVDDFAHHRRDAYFSGFADDATFVLHTHPVRLESRAEYEEAWDAWERDGFRVLGCRSTTRRVQFAGEDVAIFTHDVETELADDDGSTTVRERETIVMQRRDGAWTCVHEHLSPREES</sequence>
<dbReference type="SUPFAM" id="SSF54427">
    <property type="entry name" value="NTF2-like"/>
    <property type="match status" value="1"/>
</dbReference>
<dbReference type="Gene3D" id="3.10.450.50">
    <property type="match status" value="1"/>
</dbReference>
<dbReference type="Pfam" id="PF13474">
    <property type="entry name" value="SnoaL_3"/>
    <property type="match status" value="1"/>
</dbReference>
<protein>
    <submittedName>
        <fullName evidence="2">Nuclear transport factor 2 family protein</fullName>
    </submittedName>
</protein>
<evidence type="ECO:0000259" key="1">
    <source>
        <dbReference type="Pfam" id="PF13474"/>
    </source>
</evidence>
<gene>
    <name evidence="2" type="ORF">F1C12_17070</name>
</gene>
<name>A0A7G6YDU0_9MICO</name>
<dbReference type="InterPro" id="IPR037401">
    <property type="entry name" value="SnoaL-like"/>
</dbReference>
<dbReference type="EMBL" id="CP043641">
    <property type="protein sequence ID" value="QNE36655.1"/>
    <property type="molecule type" value="Genomic_DNA"/>
</dbReference>
<dbReference type="Proteomes" id="UP000515511">
    <property type="component" value="Chromosome"/>
</dbReference>
<evidence type="ECO:0000313" key="2">
    <source>
        <dbReference type="EMBL" id="QNE36655.1"/>
    </source>
</evidence>
<organism evidence="2 3">
    <name type="scientific">Leifsonia shinshuensis</name>
    <dbReference type="NCBI Taxonomy" id="150026"/>
    <lineage>
        <taxon>Bacteria</taxon>
        <taxon>Bacillati</taxon>
        <taxon>Actinomycetota</taxon>
        <taxon>Actinomycetes</taxon>
        <taxon>Micrococcales</taxon>
        <taxon>Microbacteriaceae</taxon>
        <taxon>Leifsonia</taxon>
    </lineage>
</organism>
<dbReference type="RefSeq" id="WP_185276093.1">
    <property type="nucleotide sequence ID" value="NZ_CP043641.1"/>
</dbReference>
<accession>A0A7G6YDU0</accession>
<feature type="domain" description="SnoaL-like" evidence="1">
    <location>
        <begin position="6"/>
        <end position="125"/>
    </location>
</feature>
<evidence type="ECO:0000313" key="3">
    <source>
        <dbReference type="Proteomes" id="UP000515511"/>
    </source>
</evidence>
<dbReference type="InterPro" id="IPR032710">
    <property type="entry name" value="NTF2-like_dom_sf"/>
</dbReference>
<dbReference type="AlphaFoldDB" id="A0A7G6YDU0"/>
<reference evidence="3" key="1">
    <citation type="submission" date="2019-09" db="EMBL/GenBank/DDBJ databases">
        <title>Antimicrobial potential of Antarctic Bacteria.</title>
        <authorList>
            <person name="Benaud N."/>
            <person name="Edwards R.J."/>
            <person name="Ferrari B.C."/>
        </authorList>
    </citation>
    <scope>NUCLEOTIDE SEQUENCE [LARGE SCALE GENOMIC DNA]</scope>
    <source>
        <strain evidence="3">INR9</strain>
    </source>
</reference>
<proteinExistence type="predicted"/>